<keyword evidence="3" id="KW-1185">Reference proteome</keyword>
<dbReference type="EMBL" id="CADCXV010000058">
    <property type="protein sequence ID" value="CAB0028005.1"/>
    <property type="molecule type" value="Genomic_DNA"/>
</dbReference>
<feature type="compositionally biased region" description="Basic and acidic residues" evidence="1">
    <location>
        <begin position="1"/>
        <end position="23"/>
    </location>
</feature>
<organism evidence="2 3">
    <name type="scientific">Trichogramma brassicae</name>
    <dbReference type="NCBI Taxonomy" id="86971"/>
    <lineage>
        <taxon>Eukaryota</taxon>
        <taxon>Metazoa</taxon>
        <taxon>Ecdysozoa</taxon>
        <taxon>Arthropoda</taxon>
        <taxon>Hexapoda</taxon>
        <taxon>Insecta</taxon>
        <taxon>Pterygota</taxon>
        <taxon>Neoptera</taxon>
        <taxon>Endopterygota</taxon>
        <taxon>Hymenoptera</taxon>
        <taxon>Apocrita</taxon>
        <taxon>Proctotrupomorpha</taxon>
        <taxon>Chalcidoidea</taxon>
        <taxon>Trichogrammatidae</taxon>
        <taxon>Trichogramma</taxon>
    </lineage>
</organism>
<reference evidence="2 3" key="1">
    <citation type="submission" date="2020-02" db="EMBL/GenBank/DDBJ databases">
        <authorList>
            <person name="Ferguson B K."/>
        </authorList>
    </citation>
    <scope>NUCLEOTIDE SEQUENCE [LARGE SCALE GENOMIC DNA]</scope>
</reference>
<accession>A0A6H5HS36</accession>
<dbReference type="AlphaFoldDB" id="A0A6H5HS36"/>
<proteinExistence type="predicted"/>
<gene>
    <name evidence="2" type="ORF">TBRA_LOCUS235</name>
</gene>
<protein>
    <submittedName>
        <fullName evidence="2">Uncharacterized protein</fullName>
    </submittedName>
</protein>
<dbReference type="Proteomes" id="UP000479190">
    <property type="component" value="Unassembled WGS sequence"/>
</dbReference>
<evidence type="ECO:0000313" key="3">
    <source>
        <dbReference type="Proteomes" id="UP000479190"/>
    </source>
</evidence>
<sequence length="95" mass="10893">MRDARDYEWRRPHSSHDAGHAKNTEQTSCRASRCISSSSSSREECPYNACGNRVCRQRLHHDATLYLHRGIRHAAIASSRSIATTYCSREPKYII</sequence>
<name>A0A6H5HS36_9HYME</name>
<evidence type="ECO:0000313" key="2">
    <source>
        <dbReference type="EMBL" id="CAB0028005.1"/>
    </source>
</evidence>
<evidence type="ECO:0000256" key="1">
    <source>
        <dbReference type="SAM" id="MobiDB-lite"/>
    </source>
</evidence>
<feature type="region of interest" description="Disordered" evidence="1">
    <location>
        <begin position="1"/>
        <end position="28"/>
    </location>
</feature>